<keyword evidence="3" id="KW-1185">Reference proteome</keyword>
<evidence type="ECO:0000313" key="2">
    <source>
        <dbReference type="EMBL" id="OLL23875.1"/>
    </source>
</evidence>
<gene>
    <name evidence="2" type="ORF">NEOLI_004313</name>
</gene>
<sequence length="340" mass="39273">MLPNLYLVLSCLTAIVRAADRYHRIGLTEQDFHNVGARRSGYFYFPQADLSLEEAAADCLLQCASSDPCRATVTFDCQPRYFSSVDGDAHFDSQPCCFMSDQRFWEFKQDDIALDILEKDRVRSTLAYDDDEEYNCAAPLPFSGFHKYYNHVDLEETHLIKISTSIADGIYYAYNIVLPLFPQNYNLELSNGRNIIRDISRFESLEKWKVEFHSLKPRNALMLLRDEIISTFLTPRKHAVESLMNNNISKSRAVMMIQRILNKRPLGNLMLPAVKQYLKFRWSTPNGSNLVNGLLFAEIFLHTSLVMPDDTLDIEIFDDVRLYLAYDLMQYFGLTANDID</sequence>
<accession>A0A1U7LMI8</accession>
<evidence type="ECO:0000313" key="3">
    <source>
        <dbReference type="Proteomes" id="UP000186594"/>
    </source>
</evidence>
<protein>
    <recommendedName>
        <fullName evidence="4">Apple domain-containing protein</fullName>
    </recommendedName>
</protein>
<keyword evidence="1" id="KW-0732">Signal</keyword>
<comment type="caution">
    <text evidence="2">The sequence shown here is derived from an EMBL/GenBank/DDBJ whole genome shotgun (WGS) entry which is preliminary data.</text>
</comment>
<evidence type="ECO:0000256" key="1">
    <source>
        <dbReference type="SAM" id="SignalP"/>
    </source>
</evidence>
<feature type="chain" id="PRO_5013138005" description="Apple domain-containing protein" evidence="1">
    <location>
        <begin position="19"/>
        <end position="340"/>
    </location>
</feature>
<name>A0A1U7LMI8_NEOID</name>
<evidence type="ECO:0008006" key="4">
    <source>
        <dbReference type="Google" id="ProtNLM"/>
    </source>
</evidence>
<dbReference type="Proteomes" id="UP000186594">
    <property type="component" value="Unassembled WGS sequence"/>
</dbReference>
<proteinExistence type="predicted"/>
<feature type="signal peptide" evidence="1">
    <location>
        <begin position="1"/>
        <end position="18"/>
    </location>
</feature>
<reference evidence="2 3" key="1">
    <citation type="submission" date="2016-04" db="EMBL/GenBank/DDBJ databases">
        <title>Evolutionary innovation and constraint leading to complex multicellularity in the Ascomycota.</title>
        <authorList>
            <person name="Cisse O."/>
            <person name="Nguyen A."/>
            <person name="Hewitt D.A."/>
            <person name="Jedd G."/>
            <person name="Stajich J.E."/>
        </authorList>
    </citation>
    <scope>NUCLEOTIDE SEQUENCE [LARGE SCALE GENOMIC DNA]</scope>
    <source>
        <strain evidence="2 3">DAH-3</strain>
    </source>
</reference>
<organism evidence="2 3">
    <name type="scientific">Neolecta irregularis (strain DAH-3)</name>
    <dbReference type="NCBI Taxonomy" id="1198029"/>
    <lineage>
        <taxon>Eukaryota</taxon>
        <taxon>Fungi</taxon>
        <taxon>Dikarya</taxon>
        <taxon>Ascomycota</taxon>
        <taxon>Taphrinomycotina</taxon>
        <taxon>Neolectales</taxon>
        <taxon>Neolectaceae</taxon>
        <taxon>Neolecta</taxon>
    </lineage>
</organism>
<dbReference type="AlphaFoldDB" id="A0A1U7LMI8"/>
<dbReference type="EMBL" id="LXFE01001141">
    <property type="protein sequence ID" value="OLL23875.1"/>
    <property type="molecule type" value="Genomic_DNA"/>
</dbReference>